<evidence type="ECO:0000256" key="1">
    <source>
        <dbReference type="SAM" id="Phobius"/>
    </source>
</evidence>
<evidence type="ECO:0000313" key="3">
    <source>
        <dbReference type="Proteomes" id="UP000235965"/>
    </source>
</evidence>
<organism evidence="2 3">
    <name type="scientific">Cryptotermes secundus</name>
    <dbReference type="NCBI Taxonomy" id="105785"/>
    <lineage>
        <taxon>Eukaryota</taxon>
        <taxon>Metazoa</taxon>
        <taxon>Ecdysozoa</taxon>
        <taxon>Arthropoda</taxon>
        <taxon>Hexapoda</taxon>
        <taxon>Insecta</taxon>
        <taxon>Pterygota</taxon>
        <taxon>Neoptera</taxon>
        <taxon>Polyneoptera</taxon>
        <taxon>Dictyoptera</taxon>
        <taxon>Blattodea</taxon>
        <taxon>Blattoidea</taxon>
        <taxon>Termitoidae</taxon>
        <taxon>Kalotermitidae</taxon>
        <taxon>Cryptotermitinae</taxon>
        <taxon>Cryptotermes</taxon>
    </lineage>
</organism>
<reference evidence="2 3" key="1">
    <citation type="submission" date="2017-12" db="EMBL/GenBank/DDBJ databases">
        <title>Hemimetabolous genomes reveal molecular basis of termite eusociality.</title>
        <authorList>
            <person name="Harrison M.C."/>
            <person name="Jongepier E."/>
            <person name="Robertson H.M."/>
            <person name="Arning N."/>
            <person name="Bitard-Feildel T."/>
            <person name="Chao H."/>
            <person name="Childers C.P."/>
            <person name="Dinh H."/>
            <person name="Doddapaneni H."/>
            <person name="Dugan S."/>
            <person name="Gowin J."/>
            <person name="Greiner C."/>
            <person name="Han Y."/>
            <person name="Hu H."/>
            <person name="Hughes D.S.T."/>
            <person name="Huylmans A.-K."/>
            <person name="Kemena C."/>
            <person name="Kremer L.P.M."/>
            <person name="Lee S.L."/>
            <person name="Lopez-Ezquerra A."/>
            <person name="Mallet L."/>
            <person name="Monroy-Kuhn J.M."/>
            <person name="Moser A."/>
            <person name="Murali S.C."/>
            <person name="Muzny D.M."/>
            <person name="Otani S."/>
            <person name="Piulachs M.-D."/>
            <person name="Poelchau M."/>
            <person name="Qu J."/>
            <person name="Schaub F."/>
            <person name="Wada-Katsumata A."/>
            <person name="Worley K.C."/>
            <person name="Xie Q."/>
            <person name="Ylla G."/>
            <person name="Poulsen M."/>
            <person name="Gibbs R.A."/>
            <person name="Schal C."/>
            <person name="Richards S."/>
            <person name="Belles X."/>
            <person name="Korb J."/>
            <person name="Bornberg-Bauer E."/>
        </authorList>
    </citation>
    <scope>NUCLEOTIDE SEQUENCE [LARGE SCALE GENOMIC DNA]</scope>
    <source>
        <tissue evidence="2">Whole body</tissue>
    </source>
</reference>
<feature type="transmembrane region" description="Helical" evidence="1">
    <location>
        <begin position="123"/>
        <end position="142"/>
    </location>
</feature>
<sequence>MTSTTDTRIVKGEGILHAHKVQYSKETHQLLKVLLQESKLSFLQQQQIQNFVHKGDSLPPLPSGRSIKSGVRASTGAALKRPIYHNKRTKGAIICSGAYERDPFVPIHPRGTNFTHVYVYHKSIFYVNLGLFISTLLKLPILKPHR</sequence>
<dbReference type="EMBL" id="NEVH01053532">
    <property type="protein sequence ID" value="PNE09470.1"/>
    <property type="molecule type" value="Genomic_DNA"/>
</dbReference>
<accession>A0A2J7NKG8</accession>
<keyword evidence="1" id="KW-0812">Transmembrane</keyword>
<keyword evidence="1" id="KW-1133">Transmembrane helix</keyword>
<dbReference type="FunCoup" id="A0A2J7NKG8">
    <property type="interactions" value="2"/>
</dbReference>
<dbReference type="PANTHER" id="PTHR28348">
    <property type="entry name" value="UPF0193 PROTEIN EVG1"/>
    <property type="match status" value="1"/>
</dbReference>
<dbReference type="InterPro" id="IPR007914">
    <property type="entry name" value="UPF0193"/>
</dbReference>
<gene>
    <name evidence="2" type="ORF">B7P43_G00041</name>
</gene>
<dbReference type="AlphaFoldDB" id="A0A2J7NKG8"/>
<protein>
    <submittedName>
        <fullName evidence="2">Uncharacterized protein</fullName>
    </submittedName>
</protein>
<proteinExistence type="predicted"/>
<dbReference type="Proteomes" id="UP000235965">
    <property type="component" value="Unassembled WGS sequence"/>
</dbReference>
<dbReference type="InParanoid" id="A0A2J7NKG8"/>
<dbReference type="PANTHER" id="PTHR28348:SF1">
    <property type="entry name" value="UPF0193 PROTEIN EVG1"/>
    <property type="match status" value="1"/>
</dbReference>
<name>A0A2J7NKG8_9NEOP</name>
<dbReference type="Pfam" id="PF05250">
    <property type="entry name" value="UPF0193"/>
    <property type="match status" value="1"/>
</dbReference>
<evidence type="ECO:0000313" key="2">
    <source>
        <dbReference type="EMBL" id="PNE09470.1"/>
    </source>
</evidence>
<keyword evidence="3" id="KW-1185">Reference proteome</keyword>
<keyword evidence="1" id="KW-0472">Membrane</keyword>
<comment type="caution">
    <text evidence="2">The sequence shown here is derived from an EMBL/GenBank/DDBJ whole genome shotgun (WGS) entry which is preliminary data.</text>
</comment>